<dbReference type="FunFam" id="1.10.1410.10:FF:000009">
    <property type="entry name" value="Poly(A) RNA polymerase cid14"/>
    <property type="match status" value="1"/>
</dbReference>
<evidence type="ECO:0000256" key="7">
    <source>
        <dbReference type="SAM" id="MobiDB-lite"/>
    </source>
</evidence>
<dbReference type="FunFam" id="3.30.460.10:FF:000006">
    <property type="entry name" value="non-canonical poly(A) RNA polymerase PAPD5"/>
    <property type="match status" value="1"/>
</dbReference>
<feature type="domain" description="PAP-associated" evidence="8">
    <location>
        <begin position="304"/>
        <end position="362"/>
    </location>
</feature>
<dbReference type="GO" id="GO:0003729">
    <property type="term" value="F:mRNA binding"/>
    <property type="evidence" value="ECO:0007669"/>
    <property type="project" value="TreeGrafter"/>
</dbReference>
<dbReference type="InterPro" id="IPR043519">
    <property type="entry name" value="NT_sf"/>
</dbReference>
<dbReference type="Gene3D" id="1.10.1410.10">
    <property type="match status" value="1"/>
</dbReference>
<dbReference type="Pfam" id="PF22600">
    <property type="entry name" value="MTPAP-like_central"/>
    <property type="match status" value="1"/>
</dbReference>
<dbReference type="Gene3D" id="3.30.460.10">
    <property type="entry name" value="Beta Polymerase, domain 2"/>
    <property type="match status" value="1"/>
</dbReference>
<dbReference type="InterPro" id="IPR002058">
    <property type="entry name" value="PAP_assoc"/>
</dbReference>
<evidence type="ECO:0000256" key="3">
    <source>
        <dbReference type="ARBA" id="ARBA00012388"/>
    </source>
</evidence>
<dbReference type="GO" id="GO:0031123">
    <property type="term" value="P:RNA 3'-end processing"/>
    <property type="evidence" value="ECO:0007669"/>
    <property type="project" value="TreeGrafter"/>
</dbReference>
<dbReference type="GO" id="GO:1990817">
    <property type="term" value="F:poly(A) RNA polymerase activity"/>
    <property type="evidence" value="ECO:0007669"/>
    <property type="project" value="UniProtKB-EC"/>
</dbReference>
<evidence type="ECO:0000256" key="6">
    <source>
        <dbReference type="ARBA" id="ARBA00022842"/>
    </source>
</evidence>
<keyword evidence="5" id="KW-0479">Metal-binding</keyword>
<name>A0AAP0BFC8_9ASPA</name>
<dbReference type="SUPFAM" id="SSF81301">
    <property type="entry name" value="Nucleotidyltransferase"/>
    <property type="match status" value="1"/>
</dbReference>
<dbReference type="AlphaFoldDB" id="A0AAP0BFC8"/>
<sequence>MEKDGSKIVNYVYETLDPLGFSGDHDLDDSWSYAVFRNEITVSADLTADIPVFDYFSLDASSNFTLPDLDEPSALQSATAAWSPEVVRPAATESAWFRAGSRFRSPMLQLHKEILDFTEFLSPTPEEQSRRTTAVDRVFQVVKYIWPHCRVEVFGSFRTGLYLPTSDIDVVILNSNVKTPQTGLYGLARALSQKGIAKKMQVIAKARVPIVKFVEKQSGIAFDISFDMDSGPKAADFIKDVVEKLPPLRYLCLILKVFLQQRELNEVYSGGVGSYALLAMLIAHLQIHRRSQDMQGLQKSMEHNLGILLVKFFEFYGRKLNTSDVGVSCNSSSTFFLKGDKGFSNSERPFLLSIEDPQAPDNDIGKNSFNYYKVRSAFAMAYSSLTDARANMSLGSQKSILGTIIRPDPILLDRKGGSNGELTFNSLLPGAGESTPQFGSDKDTICNWQLLDDEPLPRGSMIIDGESMPAQKLGGSRAKHKYRKIEKAESGSSGKKRRVRNEDYYAQNGRADYVR</sequence>
<evidence type="ECO:0000313" key="10">
    <source>
        <dbReference type="EMBL" id="KAK8937148.1"/>
    </source>
</evidence>
<proteinExistence type="inferred from homology"/>
<dbReference type="GO" id="GO:0005730">
    <property type="term" value="C:nucleolus"/>
    <property type="evidence" value="ECO:0007669"/>
    <property type="project" value="TreeGrafter"/>
</dbReference>
<evidence type="ECO:0000256" key="5">
    <source>
        <dbReference type="ARBA" id="ARBA00022723"/>
    </source>
</evidence>
<evidence type="ECO:0000313" key="11">
    <source>
        <dbReference type="Proteomes" id="UP001418222"/>
    </source>
</evidence>
<dbReference type="SUPFAM" id="SSF81631">
    <property type="entry name" value="PAP/OAS1 substrate-binding domain"/>
    <property type="match status" value="1"/>
</dbReference>
<keyword evidence="4" id="KW-0808">Transferase</keyword>
<reference evidence="10 11" key="1">
    <citation type="journal article" date="2022" name="Nat. Plants">
        <title>Genomes of leafy and leafless Platanthera orchids illuminate the evolution of mycoheterotrophy.</title>
        <authorList>
            <person name="Li M.H."/>
            <person name="Liu K.W."/>
            <person name="Li Z."/>
            <person name="Lu H.C."/>
            <person name="Ye Q.L."/>
            <person name="Zhang D."/>
            <person name="Wang J.Y."/>
            <person name="Li Y.F."/>
            <person name="Zhong Z.M."/>
            <person name="Liu X."/>
            <person name="Yu X."/>
            <person name="Liu D.K."/>
            <person name="Tu X.D."/>
            <person name="Liu B."/>
            <person name="Hao Y."/>
            <person name="Liao X.Y."/>
            <person name="Jiang Y.T."/>
            <person name="Sun W.H."/>
            <person name="Chen J."/>
            <person name="Chen Y.Q."/>
            <person name="Ai Y."/>
            <person name="Zhai J.W."/>
            <person name="Wu S.S."/>
            <person name="Zhou Z."/>
            <person name="Hsiao Y.Y."/>
            <person name="Wu W.L."/>
            <person name="Chen Y.Y."/>
            <person name="Lin Y.F."/>
            <person name="Hsu J.L."/>
            <person name="Li C.Y."/>
            <person name="Wang Z.W."/>
            <person name="Zhao X."/>
            <person name="Zhong W.Y."/>
            <person name="Ma X.K."/>
            <person name="Ma L."/>
            <person name="Huang J."/>
            <person name="Chen G.Z."/>
            <person name="Huang M.Z."/>
            <person name="Huang L."/>
            <person name="Peng D.H."/>
            <person name="Luo Y.B."/>
            <person name="Zou S.Q."/>
            <person name="Chen S.P."/>
            <person name="Lan S."/>
            <person name="Tsai W.C."/>
            <person name="Van de Peer Y."/>
            <person name="Liu Z.J."/>
        </authorList>
    </citation>
    <scope>NUCLEOTIDE SEQUENCE [LARGE SCALE GENOMIC DNA]</scope>
    <source>
        <strain evidence="10">Lor287</strain>
    </source>
</reference>
<organism evidence="10 11">
    <name type="scientific">Platanthera zijinensis</name>
    <dbReference type="NCBI Taxonomy" id="2320716"/>
    <lineage>
        <taxon>Eukaryota</taxon>
        <taxon>Viridiplantae</taxon>
        <taxon>Streptophyta</taxon>
        <taxon>Embryophyta</taxon>
        <taxon>Tracheophyta</taxon>
        <taxon>Spermatophyta</taxon>
        <taxon>Magnoliopsida</taxon>
        <taxon>Liliopsida</taxon>
        <taxon>Asparagales</taxon>
        <taxon>Orchidaceae</taxon>
        <taxon>Orchidoideae</taxon>
        <taxon>Orchideae</taxon>
        <taxon>Orchidinae</taxon>
        <taxon>Platanthera</taxon>
    </lineage>
</organism>
<keyword evidence="6" id="KW-0460">Magnesium</keyword>
<accession>A0AAP0BFC8</accession>
<protein>
    <recommendedName>
        <fullName evidence="3">polynucleotide adenylyltransferase</fullName>
        <ecNumber evidence="3">2.7.7.19</ecNumber>
    </recommendedName>
</protein>
<dbReference type="CDD" id="cd05402">
    <property type="entry name" value="NT_PAP_TUTase"/>
    <property type="match status" value="1"/>
</dbReference>
<evidence type="ECO:0000256" key="4">
    <source>
        <dbReference type="ARBA" id="ARBA00022679"/>
    </source>
</evidence>
<feature type="region of interest" description="Disordered" evidence="7">
    <location>
        <begin position="466"/>
        <end position="515"/>
    </location>
</feature>
<dbReference type="Proteomes" id="UP001418222">
    <property type="component" value="Unassembled WGS sequence"/>
</dbReference>
<dbReference type="InterPro" id="IPR054708">
    <property type="entry name" value="MTPAP-like_central"/>
</dbReference>
<dbReference type="EC" id="2.7.7.19" evidence="3"/>
<keyword evidence="11" id="KW-1185">Reference proteome</keyword>
<dbReference type="PANTHER" id="PTHR23092">
    <property type="entry name" value="POLY(A) RNA POLYMERASE"/>
    <property type="match status" value="1"/>
</dbReference>
<dbReference type="InterPro" id="IPR045862">
    <property type="entry name" value="Trf4-like"/>
</dbReference>
<comment type="cofactor">
    <cofactor evidence="1">
        <name>Mn(2+)</name>
        <dbReference type="ChEBI" id="CHEBI:29035"/>
    </cofactor>
</comment>
<dbReference type="Pfam" id="PF03828">
    <property type="entry name" value="PAP_assoc"/>
    <property type="match status" value="1"/>
</dbReference>
<evidence type="ECO:0000256" key="1">
    <source>
        <dbReference type="ARBA" id="ARBA00001936"/>
    </source>
</evidence>
<evidence type="ECO:0000259" key="8">
    <source>
        <dbReference type="Pfam" id="PF03828"/>
    </source>
</evidence>
<dbReference type="EMBL" id="JBBWWQ010000010">
    <property type="protein sequence ID" value="KAK8937148.1"/>
    <property type="molecule type" value="Genomic_DNA"/>
</dbReference>
<evidence type="ECO:0000256" key="2">
    <source>
        <dbReference type="ARBA" id="ARBA00008593"/>
    </source>
</evidence>
<comment type="caution">
    <text evidence="10">The sequence shown here is derived from an EMBL/GenBank/DDBJ whole genome shotgun (WGS) entry which is preliminary data.</text>
</comment>
<dbReference type="GO" id="GO:0043634">
    <property type="term" value="P:polyadenylation-dependent ncRNA catabolic process"/>
    <property type="evidence" value="ECO:0007669"/>
    <property type="project" value="TreeGrafter"/>
</dbReference>
<dbReference type="PANTHER" id="PTHR23092:SF15">
    <property type="entry name" value="INACTIVE NON-CANONICAL POLY(A) RNA POLYMERASE PROTEIN TRF4-2-RELATED"/>
    <property type="match status" value="1"/>
</dbReference>
<feature type="domain" description="Poly(A) RNA polymerase mitochondrial-like central palm" evidence="9">
    <location>
        <begin position="110"/>
        <end position="233"/>
    </location>
</feature>
<evidence type="ECO:0000259" key="9">
    <source>
        <dbReference type="Pfam" id="PF22600"/>
    </source>
</evidence>
<dbReference type="GO" id="GO:0046872">
    <property type="term" value="F:metal ion binding"/>
    <property type="evidence" value="ECO:0007669"/>
    <property type="project" value="UniProtKB-KW"/>
</dbReference>
<gene>
    <name evidence="10" type="ORF">KSP39_PZI012374</name>
</gene>
<dbReference type="GO" id="GO:0031499">
    <property type="term" value="C:TRAMP complex"/>
    <property type="evidence" value="ECO:0007669"/>
    <property type="project" value="TreeGrafter"/>
</dbReference>
<comment type="similarity">
    <text evidence="2">Belongs to the DNA polymerase type-B-like family.</text>
</comment>